<dbReference type="PROSITE" id="PS51207">
    <property type="entry name" value="PXA"/>
    <property type="match status" value="1"/>
</dbReference>
<comment type="similarity">
    <text evidence="1">Belongs to the sorting nexin family.</text>
</comment>
<feature type="domain" description="PX" evidence="4">
    <location>
        <begin position="489"/>
        <end position="611"/>
    </location>
</feature>
<dbReference type="Gene3D" id="3.30.1520.10">
    <property type="entry name" value="Phox-like domain"/>
    <property type="match status" value="1"/>
</dbReference>
<evidence type="ECO:0000256" key="1">
    <source>
        <dbReference type="ARBA" id="ARBA00010883"/>
    </source>
</evidence>
<sequence length="883" mass="102542">LCVFQASLSIWGWGGLGVVLFLITFGPFAIFYLAFYILCFIGGGFVVLLLFGKINSEKHLERCEHSYLPSTQTAILKVLEEIKSESRPIKIDRRLTGSSIIDEPLQQVIQFALRDYIQYWYYTLSDDETFLLEIRQTVQNALVEFSTRSKEVDWQPYFTTRLVDDFATHLRVFRKAQERLNEREDPKQRDAPEELLDSFFEAEVEMERKICRDVVCMSRKDEEGYLRDLCEVLLYLLLPPGDFHNKNMRYFLREVLARGVLLPLINQLSDPDYINQFVIWMIHDSSCNYEAFLNILKLTDKAAELEAVKDKVLEELQYLRSLDTGGDDYMQHMGGQAILFFWLTVEGYRVTAQQQLEVLQSSQRDGKRQSSQTTKGLLRSAALGVYDQYLSEKASPRVEVDKAAVTRLAQKLNKEDPTPEIFDEIQKKVYDMMLRDERFYPSFKQHPLYVRMLAELDMLKEPSYRGSDDGDGGDKLTHDLSSGSVDESVQLHAFISDTGACNDHGKTYALYTLTIVRKTSDGSEYIWKTYRRYSDFHDFHMRITEQFESLGPILKLPGKKTFNNMDREFLEKRKKDLNAYLQLLLNPEMVKACPMLIPYVYDFLENKAYSKGKGDFARKMDTFVNPLRSSMRNVSNAVKSLPDSLAEGVSKVSADMGRMSEKLGQDIKQSIFKVPPLIAKSDIDPEHCRVSAQLDDNVDDNIPLRVMLLLMDEVFDLKERNQWLRRNIKNLLQQLIKATSGDTINRKIVDHVDYMTSPEQVSDYVKRFRDSYWPNGILAETPPRRDKSLRMRTRVAAKTTLLGTMPDELKHIIGAETTRKGILRVFDMFQHQPLNRRLACVFLEGFLETLFPQYKFPELFVKLYSRSPRVLRYSQKLRSLHKR</sequence>
<dbReference type="PROSITE" id="PS50195">
    <property type="entry name" value="PX"/>
    <property type="match status" value="1"/>
</dbReference>
<gene>
    <name evidence="6" type="primary">LOC107667580</name>
</gene>
<protein>
    <submittedName>
        <fullName evidence="6">Sorting nexin-13-like</fullName>
    </submittedName>
</protein>
<reference evidence="6" key="2">
    <citation type="submission" date="2025-09" db="UniProtKB">
        <authorList>
            <consortium name="Ensembl"/>
        </authorList>
    </citation>
    <scope>IDENTIFICATION</scope>
</reference>
<keyword evidence="2" id="KW-0812">Transmembrane</keyword>
<dbReference type="SMART" id="SM00313">
    <property type="entry name" value="PXA"/>
    <property type="match status" value="1"/>
</dbReference>
<dbReference type="Pfam" id="PF02194">
    <property type="entry name" value="PXA"/>
    <property type="match status" value="1"/>
</dbReference>
<dbReference type="SUPFAM" id="SSF48097">
    <property type="entry name" value="Regulator of G-protein signaling, RGS"/>
    <property type="match status" value="1"/>
</dbReference>
<name>A0A671Q4G0_9TELE</name>
<dbReference type="AlphaFoldDB" id="A0A671Q4G0"/>
<dbReference type="PANTHER" id="PTHR22775">
    <property type="entry name" value="SORTING NEXIN"/>
    <property type="match status" value="1"/>
</dbReference>
<dbReference type="Pfam" id="PF00615">
    <property type="entry name" value="RGS"/>
    <property type="match status" value="1"/>
</dbReference>
<reference evidence="6" key="1">
    <citation type="submission" date="2025-08" db="UniProtKB">
        <authorList>
            <consortium name="Ensembl"/>
        </authorList>
    </citation>
    <scope>IDENTIFICATION</scope>
</reference>
<dbReference type="Pfam" id="PF00787">
    <property type="entry name" value="PX"/>
    <property type="match status" value="1"/>
</dbReference>
<keyword evidence="2" id="KW-1133">Transmembrane helix</keyword>
<dbReference type="GO" id="GO:0035091">
    <property type="term" value="F:phosphatidylinositol binding"/>
    <property type="evidence" value="ECO:0007669"/>
    <property type="project" value="InterPro"/>
</dbReference>
<keyword evidence="2" id="KW-0472">Membrane</keyword>
<dbReference type="CDD" id="cd06873">
    <property type="entry name" value="PX_SNX13"/>
    <property type="match status" value="1"/>
</dbReference>
<keyword evidence="7" id="KW-1185">Reference proteome</keyword>
<feature type="domain" description="PXA" evidence="5">
    <location>
        <begin position="98"/>
        <end position="286"/>
    </location>
</feature>
<dbReference type="InterPro" id="IPR036871">
    <property type="entry name" value="PX_dom_sf"/>
</dbReference>
<dbReference type="InterPro" id="IPR036305">
    <property type="entry name" value="RGS_sf"/>
</dbReference>
<dbReference type="Gene3D" id="1.10.167.10">
    <property type="entry name" value="Regulator of G-protein Signalling 4, domain 2"/>
    <property type="match status" value="1"/>
</dbReference>
<dbReference type="PROSITE" id="PS50132">
    <property type="entry name" value="RGS"/>
    <property type="match status" value="1"/>
</dbReference>
<dbReference type="PANTHER" id="PTHR22775:SF3">
    <property type="entry name" value="SORTING NEXIN-13"/>
    <property type="match status" value="1"/>
</dbReference>
<evidence type="ECO:0000259" key="4">
    <source>
        <dbReference type="PROSITE" id="PS50195"/>
    </source>
</evidence>
<dbReference type="InterPro" id="IPR003114">
    <property type="entry name" value="Phox_assoc"/>
</dbReference>
<feature type="transmembrane region" description="Helical" evidence="2">
    <location>
        <begin position="6"/>
        <end position="23"/>
    </location>
</feature>
<evidence type="ECO:0000259" key="5">
    <source>
        <dbReference type="PROSITE" id="PS51207"/>
    </source>
</evidence>
<dbReference type="GO" id="GO:0005769">
    <property type="term" value="C:early endosome"/>
    <property type="evidence" value="ECO:0007669"/>
    <property type="project" value="TreeGrafter"/>
</dbReference>
<proteinExistence type="inferred from homology"/>
<dbReference type="InterPro" id="IPR013937">
    <property type="entry name" value="Sorting_nexin_C"/>
</dbReference>
<evidence type="ECO:0000256" key="2">
    <source>
        <dbReference type="SAM" id="Phobius"/>
    </source>
</evidence>
<organism evidence="6 7">
    <name type="scientific">Sinocyclocheilus anshuiensis</name>
    <dbReference type="NCBI Taxonomy" id="1608454"/>
    <lineage>
        <taxon>Eukaryota</taxon>
        <taxon>Metazoa</taxon>
        <taxon>Chordata</taxon>
        <taxon>Craniata</taxon>
        <taxon>Vertebrata</taxon>
        <taxon>Euteleostomi</taxon>
        <taxon>Actinopterygii</taxon>
        <taxon>Neopterygii</taxon>
        <taxon>Teleostei</taxon>
        <taxon>Ostariophysi</taxon>
        <taxon>Cypriniformes</taxon>
        <taxon>Cyprinidae</taxon>
        <taxon>Cyprininae</taxon>
        <taxon>Sinocyclocheilus</taxon>
    </lineage>
</organism>
<dbReference type="SUPFAM" id="SSF64268">
    <property type="entry name" value="PX domain"/>
    <property type="match status" value="1"/>
</dbReference>
<evidence type="ECO:0000259" key="3">
    <source>
        <dbReference type="PROSITE" id="PS50132"/>
    </source>
</evidence>
<dbReference type="Pfam" id="PF08628">
    <property type="entry name" value="Nexin_C"/>
    <property type="match status" value="1"/>
</dbReference>
<accession>A0A671Q4G0</accession>
<dbReference type="InterPro" id="IPR044926">
    <property type="entry name" value="RGS_subdomain_2"/>
</dbReference>
<dbReference type="Ensembl" id="ENSSANT00000068973.1">
    <property type="protein sequence ID" value="ENSSANP00000064884.1"/>
    <property type="gene ID" value="ENSSANG00000032199.1"/>
</dbReference>
<dbReference type="SMART" id="SM00312">
    <property type="entry name" value="PX"/>
    <property type="match status" value="1"/>
</dbReference>
<dbReference type="InterPro" id="IPR001683">
    <property type="entry name" value="PX_dom"/>
</dbReference>
<evidence type="ECO:0000313" key="6">
    <source>
        <dbReference type="Ensembl" id="ENSSANP00000064884.1"/>
    </source>
</evidence>
<evidence type="ECO:0000313" key="7">
    <source>
        <dbReference type="Proteomes" id="UP000472260"/>
    </source>
</evidence>
<dbReference type="InterPro" id="IPR016137">
    <property type="entry name" value="RGS"/>
</dbReference>
<feature type="transmembrane region" description="Helical" evidence="2">
    <location>
        <begin position="30"/>
        <end position="52"/>
    </location>
</feature>
<dbReference type="Proteomes" id="UP000472260">
    <property type="component" value="Unassembled WGS sequence"/>
</dbReference>
<dbReference type="InterPro" id="IPR037437">
    <property type="entry name" value="SNX13_PX"/>
</dbReference>
<feature type="domain" description="RGS" evidence="3">
    <location>
        <begin position="341"/>
        <end position="436"/>
    </location>
</feature>
<dbReference type="SMART" id="SM00315">
    <property type="entry name" value="RGS"/>
    <property type="match status" value="1"/>
</dbReference>